<dbReference type="PROSITE" id="PS50977">
    <property type="entry name" value="HTH_TETR_2"/>
    <property type="match status" value="1"/>
</dbReference>
<evidence type="ECO:0000313" key="4">
    <source>
        <dbReference type="EMBL" id="AMG37373.1"/>
    </source>
</evidence>
<gene>
    <name evidence="4" type="ORF">AL504_15975</name>
</gene>
<dbReference type="Pfam" id="PF00440">
    <property type="entry name" value="TetR_N"/>
    <property type="match status" value="1"/>
</dbReference>
<proteinExistence type="predicted"/>
<keyword evidence="1 2" id="KW-0238">DNA-binding</keyword>
<dbReference type="Proteomes" id="UP000060602">
    <property type="component" value="Chromosome"/>
</dbReference>
<evidence type="ECO:0000313" key="5">
    <source>
        <dbReference type="Proteomes" id="UP000060602"/>
    </source>
</evidence>
<dbReference type="GO" id="GO:0003700">
    <property type="term" value="F:DNA-binding transcription factor activity"/>
    <property type="evidence" value="ECO:0007669"/>
    <property type="project" value="TreeGrafter"/>
</dbReference>
<dbReference type="PRINTS" id="PR00455">
    <property type="entry name" value="HTHTETR"/>
</dbReference>
<dbReference type="InterPro" id="IPR001647">
    <property type="entry name" value="HTH_TetR"/>
</dbReference>
<dbReference type="EMBL" id="CP014060">
    <property type="protein sequence ID" value="AMG37373.1"/>
    <property type="molecule type" value="Genomic_DNA"/>
</dbReference>
<dbReference type="PANTHER" id="PTHR30055:SF148">
    <property type="entry name" value="TETR-FAMILY TRANSCRIPTIONAL REGULATOR"/>
    <property type="match status" value="1"/>
</dbReference>
<evidence type="ECO:0000256" key="2">
    <source>
        <dbReference type="PROSITE-ProRule" id="PRU00335"/>
    </source>
</evidence>
<dbReference type="Gene3D" id="1.10.357.10">
    <property type="entry name" value="Tetracycline Repressor, domain 2"/>
    <property type="match status" value="1"/>
</dbReference>
<dbReference type="SUPFAM" id="SSF46689">
    <property type="entry name" value="Homeodomain-like"/>
    <property type="match status" value="1"/>
</dbReference>
<evidence type="ECO:0000256" key="1">
    <source>
        <dbReference type="ARBA" id="ARBA00023125"/>
    </source>
</evidence>
<evidence type="ECO:0000259" key="3">
    <source>
        <dbReference type="PROSITE" id="PS50977"/>
    </source>
</evidence>
<organism evidence="4 5">
    <name type="scientific">Alcaligenes xylosoxydans xylosoxydans</name>
    <name type="common">Achromobacter xylosoxidans</name>
    <dbReference type="NCBI Taxonomy" id="85698"/>
    <lineage>
        <taxon>Bacteria</taxon>
        <taxon>Pseudomonadati</taxon>
        <taxon>Pseudomonadota</taxon>
        <taxon>Betaproteobacteria</taxon>
        <taxon>Burkholderiales</taxon>
        <taxon>Alcaligenaceae</taxon>
        <taxon>Achromobacter</taxon>
    </lineage>
</organism>
<reference evidence="5" key="1">
    <citation type="submission" date="2015-12" db="EMBL/GenBank/DDBJ databases">
        <title>FDA dAtabase for Regulatory Grade micrObial Sequences (FDA-ARGOS): Supporting development and validation of Infectious Disease Dx tests.</title>
        <authorList>
            <person name="Case J."/>
            <person name="Tallon L."/>
            <person name="Sadzewicz L."/>
            <person name="Sengamalay N."/>
            <person name="Ott S."/>
            <person name="Godinez A."/>
            <person name="Nagaraj S."/>
            <person name="Nadendla S."/>
            <person name="Sichtig H."/>
        </authorList>
    </citation>
    <scope>NUCLEOTIDE SEQUENCE [LARGE SCALE GENOMIC DNA]</scope>
    <source>
        <strain evidence="5">FDAARGOS_147</strain>
    </source>
</reference>
<dbReference type="AlphaFoldDB" id="A0A120LHI6"/>
<protein>
    <submittedName>
        <fullName evidence="4">TetR/AcrR family transcriptional regulator</fullName>
    </submittedName>
</protein>
<sequence length="221" mass="24868">MSRRENTERQILQALEDQIKETGMGGVGINAIAKRAGVSKELIYRYFDGMPGLMLAWMQEQDFWTRNPDLLAADESSQRSPGDLVLSMLRAQIDALSGNETLREVRRWELIERNEVSAPLADRRERAARGFIDRVDGLTPDMDVPAVVSVMLAGVLYLMLRAKTESHFLGVPLRTPEGWARINDALEHLVKQGFPDALNQQSLAHLEARRKKARPPADPEP</sequence>
<dbReference type="PANTHER" id="PTHR30055">
    <property type="entry name" value="HTH-TYPE TRANSCRIPTIONAL REGULATOR RUTR"/>
    <property type="match status" value="1"/>
</dbReference>
<dbReference type="RefSeq" id="WP_006392695.1">
    <property type="nucleotide sequence ID" value="NZ_CP014060.2"/>
</dbReference>
<dbReference type="InterPro" id="IPR050109">
    <property type="entry name" value="HTH-type_TetR-like_transc_reg"/>
</dbReference>
<dbReference type="GO" id="GO:0000976">
    <property type="term" value="F:transcription cis-regulatory region binding"/>
    <property type="evidence" value="ECO:0007669"/>
    <property type="project" value="TreeGrafter"/>
</dbReference>
<feature type="DNA-binding region" description="H-T-H motif" evidence="2">
    <location>
        <begin position="28"/>
        <end position="47"/>
    </location>
</feature>
<accession>A0A120LHI6</accession>
<feature type="domain" description="HTH tetR-type" evidence="3">
    <location>
        <begin position="5"/>
        <end position="65"/>
    </location>
</feature>
<name>A0A120LHI6_ALCXX</name>
<dbReference type="InterPro" id="IPR009057">
    <property type="entry name" value="Homeodomain-like_sf"/>
</dbReference>